<evidence type="ECO:0000256" key="1">
    <source>
        <dbReference type="ARBA" id="ARBA00022737"/>
    </source>
</evidence>
<evidence type="ECO:0000313" key="5">
    <source>
        <dbReference type="EMBL" id="RDS85855.1"/>
    </source>
</evidence>
<dbReference type="InterPro" id="IPR002110">
    <property type="entry name" value="Ankyrin_rpt"/>
</dbReference>
<dbReference type="AlphaFoldDB" id="A0A370XCB5"/>
<dbReference type="SUPFAM" id="SSF48403">
    <property type="entry name" value="Ankyrin repeat"/>
    <property type="match status" value="1"/>
</dbReference>
<proteinExistence type="predicted"/>
<evidence type="ECO:0000256" key="3">
    <source>
        <dbReference type="PROSITE-ProRule" id="PRU00023"/>
    </source>
</evidence>
<organism evidence="5 6">
    <name type="scientific">Dyella psychrodurans</name>
    <dbReference type="NCBI Taxonomy" id="1927960"/>
    <lineage>
        <taxon>Bacteria</taxon>
        <taxon>Pseudomonadati</taxon>
        <taxon>Pseudomonadota</taxon>
        <taxon>Gammaproteobacteria</taxon>
        <taxon>Lysobacterales</taxon>
        <taxon>Rhodanobacteraceae</taxon>
        <taxon>Dyella</taxon>
    </lineage>
</organism>
<dbReference type="PROSITE" id="PS50088">
    <property type="entry name" value="ANK_REPEAT"/>
    <property type="match status" value="2"/>
</dbReference>
<dbReference type="RefSeq" id="WP_115476106.1">
    <property type="nucleotide sequence ID" value="NZ_QRBF01000001.1"/>
</dbReference>
<evidence type="ECO:0000313" key="6">
    <source>
        <dbReference type="Proteomes" id="UP000255334"/>
    </source>
</evidence>
<keyword evidence="1" id="KW-0677">Repeat</keyword>
<dbReference type="PANTHER" id="PTHR24198:SF165">
    <property type="entry name" value="ANKYRIN REPEAT-CONTAINING PROTEIN-RELATED"/>
    <property type="match status" value="1"/>
</dbReference>
<evidence type="ECO:0000256" key="4">
    <source>
        <dbReference type="SAM" id="MobiDB-lite"/>
    </source>
</evidence>
<accession>A0A370XCB5</accession>
<dbReference type="EMBL" id="QRBF01000001">
    <property type="protein sequence ID" value="RDS85855.1"/>
    <property type="molecule type" value="Genomic_DNA"/>
</dbReference>
<dbReference type="Proteomes" id="UP000255334">
    <property type="component" value="Unassembled WGS sequence"/>
</dbReference>
<dbReference type="Gene3D" id="1.25.40.20">
    <property type="entry name" value="Ankyrin repeat-containing domain"/>
    <property type="match status" value="2"/>
</dbReference>
<reference evidence="5 6" key="1">
    <citation type="submission" date="2018-07" db="EMBL/GenBank/DDBJ databases">
        <title>Dyella monticola sp. nov. and Dyella psychrodurans sp. nov. isolated from monsoon evergreen broad-leaved forest soil of Dinghu Mountain, China.</title>
        <authorList>
            <person name="Gao Z."/>
            <person name="Qiu L."/>
        </authorList>
    </citation>
    <scope>NUCLEOTIDE SEQUENCE [LARGE SCALE GENOMIC DNA]</scope>
    <source>
        <strain evidence="5 6">4MSK11</strain>
    </source>
</reference>
<feature type="repeat" description="ANK" evidence="3">
    <location>
        <begin position="630"/>
        <end position="662"/>
    </location>
</feature>
<evidence type="ECO:0000256" key="2">
    <source>
        <dbReference type="ARBA" id="ARBA00023043"/>
    </source>
</evidence>
<feature type="compositionally biased region" description="Basic and acidic residues" evidence="4">
    <location>
        <begin position="109"/>
        <end position="118"/>
    </location>
</feature>
<comment type="caution">
    <text evidence="5">The sequence shown here is derived from an EMBL/GenBank/DDBJ whole genome shotgun (WGS) entry which is preliminary data.</text>
</comment>
<keyword evidence="6" id="KW-1185">Reference proteome</keyword>
<dbReference type="PANTHER" id="PTHR24198">
    <property type="entry name" value="ANKYRIN REPEAT AND PROTEIN KINASE DOMAIN-CONTAINING PROTEIN"/>
    <property type="match status" value="1"/>
</dbReference>
<keyword evidence="2 3" id="KW-0040">ANK repeat</keyword>
<dbReference type="InterPro" id="IPR036770">
    <property type="entry name" value="Ankyrin_rpt-contain_sf"/>
</dbReference>
<name>A0A370XCB5_9GAMM</name>
<dbReference type="Pfam" id="PF12796">
    <property type="entry name" value="Ank_2"/>
    <property type="match status" value="1"/>
</dbReference>
<feature type="repeat" description="ANK" evidence="3">
    <location>
        <begin position="553"/>
        <end position="585"/>
    </location>
</feature>
<dbReference type="PROSITE" id="PS50297">
    <property type="entry name" value="ANK_REP_REGION"/>
    <property type="match status" value="2"/>
</dbReference>
<sequence length="718" mass="77427">MAKRHAPTVPAPKTLLRDANRLLGRQDHDKDRADTAAWTAEQVVRDARVGKDKAQFRAYLSEGLGLGDQVAEGIAQIYEDRDRFVRQSAEAVARVPKSGATTEALSQAHEAHLSDPKTRQHLMRPVKSAAGATDTEWAPLVHWLHDSEQGLAKTVKGEALARMDLYVRSGWAEKDLANGRAEATSQTGAYGTERSAAADHLRDLVDGLRRNGDANGQEITEALDARWQELFVPMSVKKVSLDGTADWRPVAFEAGLSTFSMDGRGTTEGGGRIDAFIRDANDSSAWHMAFASSGEDSRRQGDQMTRHVGGVLTGMELGAPPFGENDRLASIHYYAPAIVTRERAEHIGLADSRGVLRTMQESVNRLALYAQLDDSHIHRQQGIGDAVLATRHMAVGAGSTTEGCALQDVDPKSHAQQIVGAIKDLAHVRWNRALERAGETPVHDTILPLAMAALNGMASHYPETVPDLRKAIPSLNAIARQHPISETGLAKHLSNTALTLKHGDTQPLPEQKPLSEDDKIALRARIDGDRDRAEGASIVTLALRGQVDARDGRGNTALHIAAEKRDLSLARKLLDQGAQVDAVNADQHTPLHVAAAALPRTNVGRADNGALIGLMAEAGGRAAVNLADAEGDTALHLAAAKGQDNAVMHLLKNGADLTRRNNEGETARDLAAQYGSQVRSPTLRQGADKTVLVLDTVAALHMHAEQQTQTHHRTRSQR</sequence>
<protein>
    <submittedName>
        <fullName evidence="5">Ankyrin repeat domain-containing protein</fullName>
    </submittedName>
</protein>
<gene>
    <name evidence="5" type="ORF">DWU99_00855</name>
</gene>
<dbReference type="OrthoDB" id="5938327at2"/>
<dbReference type="Pfam" id="PF13857">
    <property type="entry name" value="Ank_5"/>
    <property type="match status" value="1"/>
</dbReference>
<feature type="region of interest" description="Disordered" evidence="4">
    <location>
        <begin position="93"/>
        <end position="121"/>
    </location>
</feature>
<dbReference type="SMART" id="SM00248">
    <property type="entry name" value="ANK"/>
    <property type="match status" value="3"/>
</dbReference>